<evidence type="ECO:0000313" key="2">
    <source>
        <dbReference type="Proteomes" id="UP001320706"/>
    </source>
</evidence>
<name>A0ACC3SDA3_9PEZI</name>
<dbReference type="Proteomes" id="UP001320706">
    <property type="component" value="Unassembled WGS sequence"/>
</dbReference>
<proteinExistence type="predicted"/>
<reference evidence="1" key="1">
    <citation type="submission" date="2024-02" db="EMBL/GenBank/DDBJ databases">
        <title>Metagenome Assembled Genome of Zalaria obscura JY119.</title>
        <authorList>
            <person name="Vighnesh L."/>
            <person name="Jagadeeshwari U."/>
            <person name="Venkata Ramana C."/>
            <person name="Sasikala C."/>
        </authorList>
    </citation>
    <scope>NUCLEOTIDE SEQUENCE</scope>
    <source>
        <strain evidence="1">JY119</strain>
    </source>
</reference>
<protein>
    <submittedName>
        <fullName evidence="1">Radiation sensitive protein rad9</fullName>
        <ecNumber evidence="1">4.6.1.16</ecNumber>
    </submittedName>
</protein>
<evidence type="ECO:0000313" key="1">
    <source>
        <dbReference type="EMBL" id="KAK8209051.1"/>
    </source>
</evidence>
<organism evidence="1 2">
    <name type="scientific">Zalaria obscura</name>
    <dbReference type="NCBI Taxonomy" id="2024903"/>
    <lineage>
        <taxon>Eukaryota</taxon>
        <taxon>Fungi</taxon>
        <taxon>Dikarya</taxon>
        <taxon>Ascomycota</taxon>
        <taxon>Pezizomycotina</taxon>
        <taxon>Dothideomycetes</taxon>
        <taxon>Dothideomycetidae</taxon>
        <taxon>Dothideales</taxon>
        <taxon>Zalariaceae</taxon>
        <taxon>Zalaria</taxon>
    </lineage>
</organism>
<sequence>MESAGENSLESYRVTALQDQLLQQNTHADATVPYKIQQAVSDTVRNASLSQRSPDAHRRRRPSPSMKAPRLKPGDSAPNMGALIQDETPSMQTVQQKSQSFNGFPADFDGDTQVMPSQIYKDHVSMRISMTGDGYDTYTNGTVVTADGAQMTLQDGDTGHIDLMQHWSDNNEPEGHTVWDDEDSLLESQDHTQFLLSSINRPSFPKTPGTAGHKRNYRGQTIPSTTSTKTPGSEGYSAFRNIAPERPGLSLTQMFEGTQERSSPQQDAPMSDPVFMRPSPNFRHSSPVLTTSSPTKKGQAASRGFTEPRDTYTSMKESQERRKQQKLEEELGRERLRTRVAESDGDEEEEDSEQLKLMRRLHHNTMKNQALQDWGNVRAPSRPGSRSKTGVVNDSRAEAKRMLRTEDDVVDISDDGSGSTDDGSVDVYDEFAQDVIPSQRQSSAYRDATPDEEYEHDDDHEPEHEHFSPEASPSPTRSVPAVLAEPPLRTEVQGSAPRSGEFAPRGAGSGFAVADSQPENRDVHPPRRVEPSSMSSMVPGSQYPGVPSQKVAGSGSGNGIDKERSSQAQNISQGAVGAVPHKVPSSPPVLAPVDGKDGHDEDAVEKDVQAEEDEAESESDNEESVSKHGNSSPLPLEAVESAISNATSPAAYKMAKPASQPHRASIPETDPSDDHQSSNNRRASATDASTMAPPRNSGLEAGAQPTNSSTALYETAATHLSNPLSARLQQLSQTNSSNQASESPRKAAGIRTFGDIATDPTPPDAIKDIDIDFDIMTADDHDFMDAISSPAKTNNKRQRVYGKASKSSLRKKQPEPGGVQHHPPIEPSEQANSAVVVERADEQAPGSSPPSRPTQKRRKVQLADPVPVVAPNTAEKETNSEESAAFGADQQQHEPLTENGNVANKQTRGTPSPIKIPHSTPPSVRKREEAGARKIALLLAKRKAKESESNHTRSGRLARPSLKARDSKSENQRRTSRTTKRAHTPREIAETPQSKPYPDRSSPDELQALATNLPGRQTDAAPQADPTDDVEMAEAQISEALSTEVISPMRVLALFKGALNAYYPATCLGTSTVEGFKLRVRFDDGTVTLLEPHHVCRLQLQPGDQTKVDLNKMRSKAYTVTGFANPFNHEKAEQYPKTDIYGNLTAILTPKQRDSLPGIPPPNSGEAVHVPITSVYVTQSMWINFANRRYTHTDTSAHATHLRISTPSTNPSIPTTPASRSRRKNSLLDQVMTTRTIRADSSTPSIPANPTGVFAGMAFAVSYISHTAEKDSIMDLIQRHGGQVLETGFEQLFSVPDLPDPATPAPQRTSVTPANINEDADADAHTADLSLTPAARSLGFVALIADRHSRRAKYIQALALSLPCLSGRWILDSVARGAPLPWPKYLLPAGESAYLGGATRSRTLEGYEVGGARLVETMRGRARLLADGEGAGVDGHGDAEGTGGGGVLLVVSGGQKKWVQRKTYAFLTFALGAARVRRVGSLAAAKEALVLEEGRWKWVFVDGRVEEAEKVLFGGVKRKREDEISGSGSGRGKETKMVAMKDGVRVVADEFVVQSLILGALVEE</sequence>
<comment type="caution">
    <text evidence="1">The sequence shown here is derived from an EMBL/GenBank/DDBJ whole genome shotgun (WGS) entry which is preliminary data.</text>
</comment>
<keyword evidence="1" id="KW-0456">Lyase</keyword>
<keyword evidence="2" id="KW-1185">Reference proteome</keyword>
<dbReference type="EMBL" id="JAMKPW020000017">
    <property type="protein sequence ID" value="KAK8209051.1"/>
    <property type="molecule type" value="Genomic_DNA"/>
</dbReference>
<gene>
    <name evidence="1" type="primary">RAD9</name>
    <name evidence="1" type="ORF">M8818_003744</name>
</gene>
<dbReference type="EC" id="4.6.1.16" evidence="1"/>
<accession>A0ACC3SDA3</accession>